<reference evidence="2" key="2">
    <citation type="submission" date="2020-01" db="EMBL/GenBank/DDBJ databases">
        <authorList>
            <person name="Campanaro S."/>
        </authorList>
    </citation>
    <scope>NUCLEOTIDE SEQUENCE</scope>
    <source>
        <strain evidence="2">AS01afH2WH_6</strain>
    </source>
</reference>
<evidence type="ECO:0000256" key="1">
    <source>
        <dbReference type="SAM" id="Phobius"/>
    </source>
</evidence>
<keyword evidence="1" id="KW-1133">Transmembrane helix</keyword>
<evidence type="ECO:0000313" key="3">
    <source>
        <dbReference type="Proteomes" id="UP000767327"/>
    </source>
</evidence>
<comment type="caution">
    <text evidence="2">The sequence shown here is derived from an EMBL/GenBank/DDBJ whole genome shotgun (WGS) entry which is preliminary data.</text>
</comment>
<accession>A0A971CY11</accession>
<reference evidence="2" key="1">
    <citation type="journal article" date="2020" name="Biotechnol. Biofuels">
        <title>New insights from the biogas microbiome by comprehensive genome-resolved metagenomics of nearly 1600 species originating from multiple anaerobic digesters.</title>
        <authorList>
            <person name="Campanaro S."/>
            <person name="Treu L."/>
            <person name="Rodriguez-R L.M."/>
            <person name="Kovalovszki A."/>
            <person name="Ziels R.M."/>
            <person name="Maus I."/>
            <person name="Zhu X."/>
            <person name="Kougias P.G."/>
            <person name="Basile A."/>
            <person name="Luo G."/>
            <person name="Schluter A."/>
            <person name="Konstantinidis K.T."/>
            <person name="Angelidaki I."/>
        </authorList>
    </citation>
    <scope>NUCLEOTIDE SEQUENCE</scope>
    <source>
        <strain evidence="2">AS01afH2WH_6</strain>
    </source>
</reference>
<dbReference type="Proteomes" id="UP000767327">
    <property type="component" value="Unassembled WGS sequence"/>
</dbReference>
<dbReference type="EMBL" id="JAAXZR010000006">
    <property type="protein sequence ID" value="NLT78887.1"/>
    <property type="molecule type" value="Genomic_DNA"/>
</dbReference>
<feature type="transmembrane region" description="Helical" evidence="1">
    <location>
        <begin position="159"/>
        <end position="183"/>
    </location>
</feature>
<evidence type="ECO:0000313" key="2">
    <source>
        <dbReference type="EMBL" id="NLT78887.1"/>
    </source>
</evidence>
<protein>
    <submittedName>
        <fullName evidence="2">Pilus assembly protein</fullName>
    </submittedName>
</protein>
<name>A0A971CY11_9BIFI</name>
<feature type="transmembrane region" description="Helical" evidence="1">
    <location>
        <begin position="190"/>
        <end position="210"/>
    </location>
</feature>
<proteinExistence type="predicted"/>
<sequence>MTVESAAANLAICLSALLILWPSNAAPGSGRLRRSMRPNPRGSFGPGTISTLASLSSMLRCGMGIVESAELLATRPFATKVLSLERSYALLWRCRSESESPAQVQEIALALTAAYRLSEELGCEAARSVDAAAMAYRRSRNVDELRSKAFSMPKATVRLLSILPFAAIAVGELIGIPVLSFLFTKRLGMLCLVLGCCSYVLGVIWMRALLRHGFADGSVHGGESGGYAWETS</sequence>
<organism evidence="2 3">
    <name type="scientific">Bifidobacterium crudilactis</name>
    <dbReference type="NCBI Taxonomy" id="327277"/>
    <lineage>
        <taxon>Bacteria</taxon>
        <taxon>Bacillati</taxon>
        <taxon>Actinomycetota</taxon>
        <taxon>Actinomycetes</taxon>
        <taxon>Bifidobacteriales</taxon>
        <taxon>Bifidobacteriaceae</taxon>
        <taxon>Bifidobacterium</taxon>
    </lineage>
</organism>
<dbReference type="RefSeq" id="WP_273172290.1">
    <property type="nucleotide sequence ID" value="NZ_CP181270.1"/>
</dbReference>
<dbReference type="AlphaFoldDB" id="A0A971CY11"/>
<keyword evidence="1" id="KW-0472">Membrane</keyword>
<gene>
    <name evidence="2" type="ORF">GXW98_01180</name>
</gene>
<keyword evidence="1" id="KW-0812">Transmembrane</keyword>